<accession>A0A087H2D4</accession>
<feature type="compositionally biased region" description="Polar residues" evidence="1">
    <location>
        <begin position="288"/>
        <end position="306"/>
    </location>
</feature>
<feature type="region of interest" description="Disordered" evidence="1">
    <location>
        <begin position="219"/>
        <end position="332"/>
    </location>
</feature>
<feature type="region of interest" description="Disordered" evidence="1">
    <location>
        <begin position="512"/>
        <end position="549"/>
    </location>
</feature>
<keyword evidence="5" id="KW-1185">Reference proteome</keyword>
<sequence length="549" mass="61139">MNRRLTAAEKGKGVAAAIAPPRAARVQIPDFDPSELVHNHDLILVGRITNPRIQKMWALLPFPADHWTVSTRPVGTDLGQGKFQYQFASEENLLEVLANRPYHFAHWMIILQRWEPWLAASFPSEIPFWIQIQGVPSQLWSKVMLVNLAANIGTFENHEISVTSARMRVKINGLEPLITSSTLEFKNGDEVEAVLMYEKLEKHCSLCFMLNHEVKDFPDATEPQRKSSNEFHLPAPPSRTHSRSLSQRISDGNQGIPQPKGPRGFFGITEGPSSNCPPAERRYHPHGSSKQAHSPFNTSSTTSGQSRGFAGRSTRIREPTPPRPVWRETRRRDLPRALLSSLDESGSSSGRKEIVVTSPRLEDHHLPQEAIQVAMGEIRQVMDRYASCPDPTESAALEHSMRELTPPLPTRTPVHQRLGPVNVGDQEDLVSHGPEDLVSHGPEDLESHDPEPVKKRLGRPPGKASGKALLTAGSSKLRRVTQASPIKRGPITNDKATIRKNSKRKLIIGPNCVSEGEIPEPRGLRDGQLPRKLKMKVQKDFQIPSSPLP</sequence>
<dbReference type="InterPro" id="IPR040256">
    <property type="entry name" value="At4g02000-like"/>
</dbReference>
<feature type="domain" description="DUF4283" evidence="2">
    <location>
        <begin position="39"/>
        <end position="118"/>
    </location>
</feature>
<proteinExistence type="predicted"/>
<feature type="region of interest" description="Disordered" evidence="1">
    <location>
        <begin position="404"/>
        <end position="498"/>
    </location>
</feature>
<dbReference type="OrthoDB" id="1939300at2759"/>
<feature type="compositionally biased region" description="Basic and acidic residues" evidence="1">
    <location>
        <begin position="315"/>
        <end position="332"/>
    </location>
</feature>
<feature type="compositionally biased region" description="Polar residues" evidence="1">
    <location>
        <begin position="243"/>
        <end position="256"/>
    </location>
</feature>
<dbReference type="Proteomes" id="UP000029120">
    <property type="component" value="Chromosome 4"/>
</dbReference>
<evidence type="ECO:0008006" key="6">
    <source>
        <dbReference type="Google" id="ProtNLM"/>
    </source>
</evidence>
<dbReference type="Pfam" id="PF14111">
    <property type="entry name" value="DUF4283"/>
    <property type="match status" value="1"/>
</dbReference>
<evidence type="ECO:0000256" key="1">
    <source>
        <dbReference type="SAM" id="MobiDB-lite"/>
    </source>
</evidence>
<dbReference type="Gramene" id="KFK36286">
    <property type="protein sequence ID" value="KFK36286"/>
    <property type="gene ID" value="AALP_AA4G102900"/>
</dbReference>
<evidence type="ECO:0000313" key="4">
    <source>
        <dbReference type="EMBL" id="KFK36286.1"/>
    </source>
</evidence>
<dbReference type="EMBL" id="CM002872">
    <property type="protein sequence ID" value="KFK36286.1"/>
    <property type="molecule type" value="Genomic_DNA"/>
</dbReference>
<dbReference type="InterPro" id="IPR025558">
    <property type="entry name" value="DUF4283"/>
</dbReference>
<organism evidence="4 5">
    <name type="scientific">Arabis alpina</name>
    <name type="common">Alpine rock-cress</name>
    <dbReference type="NCBI Taxonomy" id="50452"/>
    <lineage>
        <taxon>Eukaryota</taxon>
        <taxon>Viridiplantae</taxon>
        <taxon>Streptophyta</taxon>
        <taxon>Embryophyta</taxon>
        <taxon>Tracheophyta</taxon>
        <taxon>Spermatophyta</taxon>
        <taxon>Magnoliopsida</taxon>
        <taxon>eudicotyledons</taxon>
        <taxon>Gunneridae</taxon>
        <taxon>Pentapetalae</taxon>
        <taxon>rosids</taxon>
        <taxon>malvids</taxon>
        <taxon>Brassicales</taxon>
        <taxon>Brassicaceae</taxon>
        <taxon>Arabideae</taxon>
        <taxon>Arabis</taxon>
    </lineage>
</organism>
<dbReference type="InterPro" id="IPR025836">
    <property type="entry name" value="Zn_knuckle_CX2CX4HX4C"/>
</dbReference>
<reference evidence="5" key="1">
    <citation type="journal article" date="2015" name="Nat. Plants">
        <title>Genome expansion of Arabis alpina linked with retrotransposition and reduced symmetric DNA methylation.</title>
        <authorList>
            <person name="Willing E.M."/>
            <person name="Rawat V."/>
            <person name="Mandakova T."/>
            <person name="Maumus F."/>
            <person name="James G.V."/>
            <person name="Nordstroem K.J."/>
            <person name="Becker C."/>
            <person name="Warthmann N."/>
            <person name="Chica C."/>
            <person name="Szarzynska B."/>
            <person name="Zytnicki M."/>
            <person name="Albani M.C."/>
            <person name="Kiefer C."/>
            <person name="Bergonzi S."/>
            <person name="Castaings L."/>
            <person name="Mateos J.L."/>
            <person name="Berns M.C."/>
            <person name="Bujdoso N."/>
            <person name="Piofczyk T."/>
            <person name="de Lorenzo L."/>
            <person name="Barrero-Sicilia C."/>
            <person name="Mateos I."/>
            <person name="Piednoel M."/>
            <person name="Hagmann J."/>
            <person name="Chen-Min-Tao R."/>
            <person name="Iglesias-Fernandez R."/>
            <person name="Schuster S.C."/>
            <person name="Alonso-Blanco C."/>
            <person name="Roudier F."/>
            <person name="Carbonero P."/>
            <person name="Paz-Ares J."/>
            <person name="Davis S.J."/>
            <person name="Pecinka A."/>
            <person name="Quesneville H."/>
            <person name="Colot V."/>
            <person name="Lysak M.A."/>
            <person name="Weigel D."/>
            <person name="Coupland G."/>
            <person name="Schneeberger K."/>
        </authorList>
    </citation>
    <scope>NUCLEOTIDE SEQUENCE [LARGE SCALE GENOMIC DNA]</scope>
    <source>
        <strain evidence="5">cv. Pajares</strain>
    </source>
</reference>
<feature type="domain" description="Zinc knuckle CX2CX4HX4C" evidence="3">
    <location>
        <begin position="175"/>
        <end position="218"/>
    </location>
</feature>
<feature type="compositionally biased region" description="Basic and acidic residues" evidence="1">
    <location>
        <begin position="519"/>
        <end position="529"/>
    </location>
</feature>
<feature type="compositionally biased region" description="Basic and acidic residues" evidence="1">
    <location>
        <begin position="219"/>
        <end position="229"/>
    </location>
</feature>
<evidence type="ECO:0000313" key="5">
    <source>
        <dbReference type="Proteomes" id="UP000029120"/>
    </source>
</evidence>
<dbReference type="eggNOG" id="KOG1075">
    <property type="taxonomic scope" value="Eukaryota"/>
</dbReference>
<dbReference type="AlphaFoldDB" id="A0A087H2D4"/>
<name>A0A087H2D4_ARAAL</name>
<gene>
    <name evidence="4" type="ordered locus">AALP_Aa4g102900</name>
</gene>
<protein>
    <recommendedName>
        <fullName evidence="6">DUF4283 domain-containing protein</fullName>
    </recommendedName>
</protein>
<dbReference type="Pfam" id="PF14392">
    <property type="entry name" value="zf-CCHC_4"/>
    <property type="match status" value="1"/>
</dbReference>
<dbReference type="PANTHER" id="PTHR31286">
    <property type="entry name" value="GLYCINE-RICH CELL WALL STRUCTURAL PROTEIN 1.8-LIKE"/>
    <property type="match status" value="1"/>
</dbReference>
<feature type="compositionally biased region" description="Basic and acidic residues" evidence="1">
    <location>
        <begin position="429"/>
        <end position="454"/>
    </location>
</feature>
<evidence type="ECO:0000259" key="3">
    <source>
        <dbReference type="Pfam" id="PF14392"/>
    </source>
</evidence>
<dbReference type="PANTHER" id="PTHR31286:SF163">
    <property type="entry name" value="ZINC KNUCKLE CX2CX4HX4C DOMAIN-CONTAINING PROTEIN"/>
    <property type="match status" value="1"/>
</dbReference>
<evidence type="ECO:0000259" key="2">
    <source>
        <dbReference type="Pfam" id="PF14111"/>
    </source>
</evidence>